<evidence type="ECO:0000256" key="2">
    <source>
        <dbReference type="ARBA" id="ARBA00022803"/>
    </source>
</evidence>
<feature type="repeat" description="TPR" evidence="3">
    <location>
        <begin position="809"/>
        <end position="842"/>
    </location>
</feature>
<dbReference type="InterPro" id="IPR013105">
    <property type="entry name" value="TPR_2"/>
</dbReference>
<evidence type="ECO:0000256" key="3">
    <source>
        <dbReference type="PROSITE-ProRule" id="PRU00339"/>
    </source>
</evidence>
<dbReference type="PANTHER" id="PTHR44943:SF8">
    <property type="entry name" value="TPR REPEAT-CONTAINING PROTEIN MJ0263"/>
    <property type="match status" value="1"/>
</dbReference>
<dbReference type="InterPro" id="IPR019734">
    <property type="entry name" value="TPR_rpt"/>
</dbReference>
<dbReference type="OrthoDB" id="7052525at2"/>
<evidence type="ECO:0000313" key="6">
    <source>
        <dbReference type="Proteomes" id="UP000262073"/>
    </source>
</evidence>
<dbReference type="NCBIfam" id="TIGR02917">
    <property type="entry name" value="PEP_TPR_lipo"/>
    <property type="match status" value="1"/>
</dbReference>
<dbReference type="EMBL" id="CP031769">
    <property type="protein sequence ID" value="AXR07322.1"/>
    <property type="molecule type" value="Genomic_DNA"/>
</dbReference>
<feature type="signal peptide" evidence="4">
    <location>
        <begin position="1"/>
        <end position="20"/>
    </location>
</feature>
<feature type="chain" id="PRO_5016832696" evidence="4">
    <location>
        <begin position="21"/>
        <end position="856"/>
    </location>
</feature>
<dbReference type="Proteomes" id="UP000262073">
    <property type="component" value="Chromosome"/>
</dbReference>
<gene>
    <name evidence="5" type="primary">prsT</name>
    <name evidence="5" type="ORF">D0Y50_13790</name>
</gene>
<dbReference type="Pfam" id="PF07719">
    <property type="entry name" value="TPR_2"/>
    <property type="match status" value="1"/>
</dbReference>
<keyword evidence="6" id="KW-1185">Reference proteome</keyword>
<dbReference type="Gene3D" id="1.25.40.10">
    <property type="entry name" value="Tetratricopeptide repeat domain"/>
    <property type="match status" value="3"/>
</dbReference>
<dbReference type="SMART" id="SM00028">
    <property type="entry name" value="TPR"/>
    <property type="match status" value="10"/>
</dbReference>
<dbReference type="PROSITE" id="PS51257">
    <property type="entry name" value="PROKAR_LIPOPROTEIN"/>
    <property type="match status" value="1"/>
</dbReference>
<dbReference type="InterPro" id="IPR014266">
    <property type="entry name" value="PEP-CTERM_TPR_PrsT"/>
</dbReference>
<evidence type="ECO:0000313" key="5">
    <source>
        <dbReference type="EMBL" id="AXR07322.1"/>
    </source>
</evidence>
<keyword evidence="1" id="KW-0677">Repeat</keyword>
<dbReference type="AlphaFoldDB" id="A0A346NP65"/>
<dbReference type="InterPro" id="IPR011990">
    <property type="entry name" value="TPR-like_helical_dom_sf"/>
</dbReference>
<feature type="repeat" description="TPR" evidence="3">
    <location>
        <begin position="61"/>
        <end position="94"/>
    </location>
</feature>
<evidence type="ECO:0000256" key="1">
    <source>
        <dbReference type="ARBA" id="ARBA00022737"/>
    </source>
</evidence>
<keyword evidence="2 3" id="KW-0802">TPR repeat</keyword>
<organism evidence="5 6">
    <name type="scientific">Salinimonas sediminis</name>
    <dbReference type="NCBI Taxonomy" id="2303538"/>
    <lineage>
        <taxon>Bacteria</taxon>
        <taxon>Pseudomonadati</taxon>
        <taxon>Pseudomonadota</taxon>
        <taxon>Gammaproteobacteria</taxon>
        <taxon>Alteromonadales</taxon>
        <taxon>Alteromonadaceae</taxon>
        <taxon>Alteromonas/Salinimonas group</taxon>
        <taxon>Salinimonas</taxon>
    </lineage>
</organism>
<proteinExistence type="predicted"/>
<reference evidence="5 6" key="1">
    <citation type="submission" date="2018-08" db="EMBL/GenBank/DDBJ databases">
        <title>Salinimonas sediminis sp. nov., a piezophilic bacterium isolated from a deep-sea sediment sample from the New Britain Trench.</title>
        <authorList>
            <person name="Cao J."/>
        </authorList>
    </citation>
    <scope>NUCLEOTIDE SEQUENCE [LARGE SCALE GENOMIC DNA]</scope>
    <source>
        <strain evidence="5 6">N102</strain>
    </source>
</reference>
<dbReference type="PROSITE" id="PS50005">
    <property type="entry name" value="TPR"/>
    <property type="match status" value="3"/>
</dbReference>
<dbReference type="PANTHER" id="PTHR44943">
    <property type="entry name" value="CELLULOSE SYNTHASE OPERON PROTEIN C"/>
    <property type="match status" value="1"/>
</dbReference>
<sequence>MDRMLVKSTLAGIVSLSLLAGCGQPSLEQQIQNAEDAYKSENYHEAALTLRNAVQEAPNDANARVLLAQTYYALGDMEGAVSSFERASSMGSDISDYAGEYFSALYSSSDVDQFDTILADLEDDLSATAKAKGQAISALLAARSGNSPKARATLKEALQADDKDIAMLGQIIETYLIKQDTANKEVLADAAQNFKENWLISSLVAEIAYRMKDYDLSIDTYKRMLDEKPAYLRLNLNIAEAYIQKNEFEEAKPHVNAILKRFNDQPLANQQKALIAVSEEDFAKANSLIERAIGGGLNSPLTSYIAGLTNFRVGNYEQAIQHLAKIINDVPATHPAKQMYVAAKLQVGASRDAFNVLASNPELVKQNETLAAATSVKLLGNGDRRQASSLLRDIDESKIDDDRTRQQLGVLKVLSGDTSGMQLIETASNAIVSEAGSGDTSQSKLLLLSLKTSSGEIDEARSLLKQWINDEPDNVQNYLISAELEKYVENYDALPGIYDKVLKLDPENKAALNNKALRAYNLKDFDMALSLFNKVLELAPNNKNAILGAFRSIQAKGNNPQQLIDSLSKRENTTAFSRLYANYLAAQYTQVVEIGEKSAFNDIDTPMAVYLMGDAYLKTNQPQKAVDLLRKLVIQDRTNDTMMITLAKAQAMTNRPNDALKTLQAISQNDPAIKDEGAFIKARIQLSKNAAAKAQSALDEASEQAKGSAEGLMLAGRANLALGNASAAVTQLASSYEKNANGVTAQYYYQALKETDQQEEAISMLKKYVDSTGGNANAQMMLASELAKDSPQEAINYYQQILQKQPENWVAMNNMAWLMSEQNQLDEAHQWIRKALKIKPANQTLLSTKSQIEAKM</sequence>
<protein>
    <submittedName>
        <fullName evidence="5">PEP-CTERM system TPR-repeat protein PrsT</fullName>
    </submittedName>
</protein>
<dbReference type="Pfam" id="PF14559">
    <property type="entry name" value="TPR_19"/>
    <property type="match status" value="4"/>
</dbReference>
<keyword evidence="4" id="KW-0732">Signal</keyword>
<name>A0A346NP65_9ALTE</name>
<feature type="repeat" description="TPR" evidence="3">
    <location>
        <begin position="509"/>
        <end position="542"/>
    </location>
</feature>
<dbReference type="RefSeq" id="WP_117317417.1">
    <property type="nucleotide sequence ID" value="NZ_CP031769.1"/>
</dbReference>
<dbReference type="KEGG" id="salm:D0Y50_13790"/>
<accession>A0A346NP65</accession>
<evidence type="ECO:0000256" key="4">
    <source>
        <dbReference type="SAM" id="SignalP"/>
    </source>
</evidence>
<dbReference type="SUPFAM" id="SSF48452">
    <property type="entry name" value="TPR-like"/>
    <property type="match status" value="3"/>
</dbReference>
<dbReference type="InterPro" id="IPR051685">
    <property type="entry name" value="Ycf3/AcsC/BcsC/TPR_MFPF"/>
</dbReference>